<evidence type="ECO:0000259" key="6">
    <source>
        <dbReference type="PROSITE" id="PS50022"/>
    </source>
</evidence>
<evidence type="ECO:0000256" key="1">
    <source>
        <dbReference type="ARBA" id="ARBA00007401"/>
    </source>
</evidence>
<dbReference type="Pfam" id="PF16355">
    <property type="entry name" value="DUF4982"/>
    <property type="match status" value="1"/>
</dbReference>
<dbReference type="Gene3D" id="2.60.120.260">
    <property type="entry name" value="Galactose-binding domain-like"/>
    <property type="match status" value="2"/>
</dbReference>
<gene>
    <name evidence="7" type="ORF">LKD42_10355</name>
</gene>
<feature type="chain" id="PRO_5047213549" evidence="5">
    <location>
        <begin position="27"/>
        <end position="2175"/>
    </location>
</feature>
<feature type="coiled-coil region" evidence="4">
    <location>
        <begin position="1887"/>
        <end position="2031"/>
    </location>
</feature>
<dbReference type="Gene3D" id="1.20.1270.90">
    <property type="entry name" value="AF1782-like"/>
    <property type="match status" value="1"/>
</dbReference>
<evidence type="ECO:0000256" key="5">
    <source>
        <dbReference type="SAM" id="SignalP"/>
    </source>
</evidence>
<dbReference type="InterPro" id="IPR006103">
    <property type="entry name" value="Glyco_hydro_2_cat"/>
</dbReference>
<dbReference type="InterPro" id="IPR017853">
    <property type="entry name" value="GH"/>
</dbReference>
<feature type="domain" description="F5/8 type C" evidence="6">
    <location>
        <begin position="1293"/>
        <end position="1459"/>
    </location>
</feature>
<dbReference type="InterPro" id="IPR008964">
    <property type="entry name" value="Invasin/intimin_cell_adhesion"/>
</dbReference>
<dbReference type="InterPro" id="IPR006102">
    <property type="entry name" value="Ig-like_GH2"/>
</dbReference>
<accession>A0ABS8EWS8</accession>
<keyword evidence="8" id="KW-1185">Reference proteome</keyword>
<dbReference type="PANTHER" id="PTHR42732">
    <property type="entry name" value="BETA-GALACTOSIDASE"/>
    <property type="match status" value="1"/>
</dbReference>
<evidence type="ECO:0000313" key="7">
    <source>
        <dbReference type="EMBL" id="MCC2149651.1"/>
    </source>
</evidence>
<keyword evidence="2" id="KW-0378">Hydrolase</keyword>
<comment type="caution">
    <text evidence="7">The sequence shown here is derived from an EMBL/GenBank/DDBJ whole genome shotgun (WGS) entry which is preliminary data.</text>
</comment>
<dbReference type="Proteomes" id="UP001299235">
    <property type="component" value="Unassembled WGS sequence"/>
</dbReference>
<dbReference type="InterPro" id="IPR032675">
    <property type="entry name" value="LRR_dom_sf"/>
</dbReference>
<evidence type="ECO:0000256" key="4">
    <source>
        <dbReference type="SAM" id="Coils"/>
    </source>
</evidence>
<name>A0ABS8EWS8_9FIRM</name>
<dbReference type="RefSeq" id="WP_248835653.1">
    <property type="nucleotide sequence ID" value="NZ_JAJEQE010000037.1"/>
</dbReference>
<dbReference type="InterPro" id="IPR026906">
    <property type="entry name" value="LRR_5"/>
</dbReference>
<dbReference type="InterPro" id="IPR000421">
    <property type="entry name" value="FA58C"/>
</dbReference>
<dbReference type="Pfam" id="PF02836">
    <property type="entry name" value="Glyco_hydro_2_C"/>
    <property type="match status" value="1"/>
</dbReference>
<dbReference type="InterPro" id="IPR013783">
    <property type="entry name" value="Ig-like_fold"/>
</dbReference>
<evidence type="ECO:0000256" key="3">
    <source>
        <dbReference type="ARBA" id="ARBA00023295"/>
    </source>
</evidence>
<dbReference type="Pfam" id="PF13306">
    <property type="entry name" value="LRR_5"/>
    <property type="match status" value="1"/>
</dbReference>
<proteinExistence type="inferred from homology"/>
<dbReference type="Pfam" id="PF02837">
    <property type="entry name" value="Glyco_hydro_2_N"/>
    <property type="match status" value="1"/>
</dbReference>
<dbReference type="InterPro" id="IPR036156">
    <property type="entry name" value="Beta-gal/glucu_dom_sf"/>
</dbReference>
<dbReference type="SUPFAM" id="SSF49303">
    <property type="entry name" value="beta-Galactosidase/glucuronidase domain"/>
    <property type="match status" value="1"/>
</dbReference>
<dbReference type="InterPro" id="IPR032311">
    <property type="entry name" value="DUF4982"/>
</dbReference>
<organism evidence="7 8">
    <name type="scientific">Hominisplanchenecus faecis</name>
    <dbReference type="NCBI Taxonomy" id="2885351"/>
    <lineage>
        <taxon>Bacteria</taxon>
        <taxon>Bacillati</taxon>
        <taxon>Bacillota</taxon>
        <taxon>Clostridia</taxon>
        <taxon>Lachnospirales</taxon>
        <taxon>Lachnospiraceae</taxon>
        <taxon>Hominisplanchenecus</taxon>
    </lineage>
</organism>
<feature type="signal peptide" evidence="5">
    <location>
        <begin position="1"/>
        <end position="26"/>
    </location>
</feature>
<evidence type="ECO:0000256" key="2">
    <source>
        <dbReference type="ARBA" id="ARBA00022801"/>
    </source>
</evidence>
<comment type="similarity">
    <text evidence="1">Belongs to the glycosyl hydrolase 2 family.</text>
</comment>
<dbReference type="Gene3D" id="3.20.20.80">
    <property type="entry name" value="Glycosidases"/>
    <property type="match status" value="1"/>
</dbReference>
<dbReference type="Pfam" id="PF07532">
    <property type="entry name" value="Big_4"/>
    <property type="match status" value="3"/>
</dbReference>
<dbReference type="InterPro" id="IPR051913">
    <property type="entry name" value="GH2_Domain-Containing"/>
</dbReference>
<dbReference type="InterPro" id="IPR008979">
    <property type="entry name" value="Galactose-bd-like_sf"/>
</dbReference>
<dbReference type="InterPro" id="IPR006101">
    <property type="entry name" value="Glyco_hydro_2"/>
</dbReference>
<dbReference type="PANTHER" id="PTHR42732:SF1">
    <property type="entry name" value="BETA-MANNOSIDASE"/>
    <property type="match status" value="1"/>
</dbReference>
<protein>
    <submittedName>
        <fullName evidence="7">Discoidin domain-containing protein</fullName>
    </submittedName>
</protein>
<dbReference type="Gene3D" id="3.80.10.10">
    <property type="entry name" value="Ribonuclease Inhibitor"/>
    <property type="match status" value="1"/>
</dbReference>
<keyword evidence="4" id="KW-0175">Coiled coil</keyword>
<dbReference type="Pfam" id="PF00754">
    <property type="entry name" value="F5_F8_type_C"/>
    <property type="match status" value="1"/>
</dbReference>
<reference evidence="7 8" key="1">
    <citation type="submission" date="2021-10" db="EMBL/GenBank/DDBJ databases">
        <title>Anaerobic single-cell dispensing facilitates the cultivation of human gut bacteria.</title>
        <authorList>
            <person name="Afrizal A."/>
        </authorList>
    </citation>
    <scope>NUCLEOTIDE SEQUENCE [LARGE SCALE GENOMIC DNA]</scope>
    <source>
        <strain evidence="7 8">CLA-AA-H246</strain>
    </source>
</reference>
<dbReference type="InterPro" id="IPR040605">
    <property type="entry name" value="Glyco_hydro2_dom5"/>
</dbReference>
<dbReference type="SUPFAM" id="SSF51445">
    <property type="entry name" value="(Trans)glycosidases"/>
    <property type="match status" value="1"/>
</dbReference>
<dbReference type="PRINTS" id="PR00132">
    <property type="entry name" value="GLHYDRLASE2"/>
</dbReference>
<evidence type="ECO:0000313" key="8">
    <source>
        <dbReference type="Proteomes" id="UP001299235"/>
    </source>
</evidence>
<sequence length="2175" mass="235575">MNYKKYLSGVLAAAMVLNTGAVSVLAAGTDTSVQEASQTQTSSTPETVYVNSYDGKERSVSFNDHWRFYLGELNGAEAVSYNDSSWDDVTLPHDYSIDQGFSTAAPAEQESGYVLGGTGWYRKSFTLDESMQGKTVSIDFDGVYMNAAVYLNGEKLGTHPYGYTPFSFVLPQDKLKFGSEENVITVKVDHKQPSSRWYSGSGIYRDVKLTVADPVHVANYGTTVTTPDIESGKGTVSVVTEVQNDSSEAADVSVKQTVYEKGSDVPAAEGEKTKVQSVAAGKTARIEASVTVADPKLWDTENPNLYTVKTEVYVGDTLKDSYHSDFGFRWVNFTTEKGFYLNGKNIKLHGVSMHHDQGSLGSEAWERSVERQVQELKQMGVNAIRVTHNPASQVLIDVCNREGIMLVEEAFDCWLSGKAGNTEDYGKWFYQTIESGNQIVNGREGEKWAEFDLKAMVRRGRNNPSIIMWSLGNEIFQQLIDWNVTSQYPEVAKKLITWTGEEDETRYVTFGDNQVKSNVWADNNQVNTALVFAEAAKYGVPGGLVGFNYGSSGQISNGHSRGWLVYGSETASSVNSRGVYDRKNSNSDNGSGDRRLTSYDKSAVGWGHLASAGLWITMQQEFNAGEFVWTGFDYIGEPTPYNWQGTGANGTWPNIAKNAYFGIIDTAGIPKDSYYLYQSQWNDNENTLHVLPVWNEEEIMLDSSGKAEVVVYSDAPVVKLYLNGKEIGSATAAHTDTPTGGYQNYTSGTGCFDSSKASGHTSLYATFQVPYEAGTLEAKAFEADGVTEIKDTDGRNVAETTGEGSKLTVKADRSEITADGKDLSFVEIDVTDRDGREVNGAEPQIHVAVEGDGKLLSLDNGVQNDTTSYSEPTRKAGKGKLIAIVQSTKDAGSFTVKATSDGYTAAQTVVTTVADGSGVTGEKTVVSYEIAKNYYIKQGTKPVLPSEVKIHYSDDTSETKKMTWDAFTGEEETYSVSGTVADLNMRITVNVSTIGQTAGILNYSAAVGKDAEVSLPAARPAVLADGTILAAEFPVKWDIPKDLTATIGTKNVKGTATVFDQNFEVTAAVRVTNGEYKDGAEALGNVPEMYYNGTSSKEDASVADVLAKLQDDKTSAGDVAWSGKGTLDFRLDTAIELKGFTMYLKDTAPTSGTIKIYASGDNGVNWTPVECTVTNKKEKSVTVRTYNVKETVSETYFRVEFTKDATLTELEMNTRIPSFTVGSEAALSSLKVGGHIADEASLKKGWFGVNETEFDAADLTAEGKDNASVTILDKDADGVIRILIESEDHLMRAIYPVILGKDNTASDSASDASMDYDYRNMTLRAPSEEGSGSVAKAADGKTGTIWHTNWGKGSGSTDLRNDPDNRYLQIELKETEKINALRYLPRSSDTNGIVTEYSIKVSTDGKNWTEVAKSDADSTWSKSVEWKLAQFAPVDAKYIRLYGVSTVGQSAAEVNKYMSAAEVRVRYAAQEIYRDNTTVTLENSSFDYAGSALAPKPVVTYKASEDAQAVTLTEGTDYELSYRNNTNPGTATVVVTGKGKYQGVVEKNFTIKAVDAVISGYEEVTVETAVKQAPALPGTIIAYSNVGNQVLEVEWDAIPADKLEKAGTFTVGGTVVDTKARIIATVTVSTVVSRDNIVYFVDAGASEFTAKGQETVEANAGTIKNTVPDQAYSEASGWGFTNSNDDMEVHGSGSAYETIRNFKAGKNGKTLTYKFALDAGTYDIVAGYYDPWAQWAGDNRHAKVSVTTDDGTELANEADHHISSEASVTFEDVKLDTAGNISLNTIPLKSGSDNCDVMISYIVIVKKKGAVEPVDPDQPDQPVPDEEKKAGLKNVIELAEKLNAENYTAESYAKLTAALTAAKEVYNAENKTDAEIQAQITAIFDAIKGLESADKAANEDLKKQLEEKTKQLEDKETELKTVKENVTTLQTQIKEAQDQLAALEDSASQEKAALEKKIEDLTAELNTARAEVLTLSSEKASLEEEKAVLQAELKKVQDQAEKESAEAEAAIKKAQEEAKKAREEIAKLKDSMTLKNGDTVTAGGVQYRVTDAAAKTAEAYGTAKKNIKSINVAATVTIKDVTCKVTAVADQAFAGQKKATKAVIGANVTKIGKKAFYGDSRLKSITVKGKKLKTVGKQALKGINKHAVVRVPKAKKKAYKALFKGKGQKKSVKVK</sequence>
<dbReference type="Gene3D" id="2.60.40.10">
    <property type="entry name" value="Immunoglobulins"/>
    <property type="match status" value="3"/>
</dbReference>
<dbReference type="Pfam" id="PF00703">
    <property type="entry name" value="Glyco_hydro_2"/>
    <property type="match status" value="1"/>
</dbReference>
<keyword evidence="5" id="KW-0732">Signal</keyword>
<dbReference type="EMBL" id="JAJEQE010000037">
    <property type="protein sequence ID" value="MCC2149651.1"/>
    <property type="molecule type" value="Genomic_DNA"/>
</dbReference>
<dbReference type="InterPro" id="IPR006104">
    <property type="entry name" value="Glyco_hydro_2_N"/>
</dbReference>
<dbReference type="Pfam" id="PF18565">
    <property type="entry name" value="Glyco_hydro2_C5"/>
    <property type="match status" value="1"/>
</dbReference>
<dbReference type="SUPFAM" id="SSF49785">
    <property type="entry name" value="Galactose-binding domain-like"/>
    <property type="match status" value="2"/>
</dbReference>
<dbReference type="InterPro" id="IPR011081">
    <property type="entry name" value="Big_4"/>
</dbReference>
<dbReference type="PROSITE" id="PS50022">
    <property type="entry name" value="FA58C_3"/>
    <property type="match status" value="1"/>
</dbReference>
<dbReference type="SUPFAM" id="SSF49373">
    <property type="entry name" value="Invasin/intimin cell-adhesion fragments"/>
    <property type="match status" value="1"/>
</dbReference>
<keyword evidence="3" id="KW-0326">Glycosidase</keyword>